<sequence>MSHIGQTDSIELIFYMTSNSVVLEFEVDAMTAIVVQHGVVVMVDRPGGFRETTLKSPIKHNLPMSSWKKMGTQGFYWIGNAEASFLWLTSQSYYVKRKTQLESWE</sequence>
<reference evidence="2" key="1">
    <citation type="submission" date="2011-07" db="EMBL/GenBank/DDBJ databases">
        <authorList>
            <consortium name="Caenorhabditis brenneri Sequencing and Analysis Consortium"/>
            <person name="Wilson R.K."/>
        </authorList>
    </citation>
    <scope>NUCLEOTIDE SEQUENCE [LARGE SCALE GENOMIC DNA]</scope>
    <source>
        <strain evidence="2">PB2801</strain>
    </source>
</reference>
<dbReference type="HOGENOM" id="CLU_2238974_0_0_1"/>
<keyword evidence="2" id="KW-1185">Reference proteome</keyword>
<dbReference type="AlphaFoldDB" id="G0MMT9"/>
<accession>G0MMT9</accession>
<evidence type="ECO:0000313" key="1">
    <source>
        <dbReference type="EMBL" id="EGT37355.1"/>
    </source>
</evidence>
<protein>
    <submittedName>
        <fullName evidence="1">Uncharacterized protein</fullName>
    </submittedName>
</protein>
<dbReference type="InParanoid" id="G0MMT9"/>
<evidence type="ECO:0000313" key="2">
    <source>
        <dbReference type="Proteomes" id="UP000008068"/>
    </source>
</evidence>
<name>G0MMT9_CAEBE</name>
<organism evidence="2">
    <name type="scientific">Caenorhabditis brenneri</name>
    <name type="common">Nematode worm</name>
    <dbReference type="NCBI Taxonomy" id="135651"/>
    <lineage>
        <taxon>Eukaryota</taxon>
        <taxon>Metazoa</taxon>
        <taxon>Ecdysozoa</taxon>
        <taxon>Nematoda</taxon>
        <taxon>Chromadorea</taxon>
        <taxon>Rhabditida</taxon>
        <taxon>Rhabditina</taxon>
        <taxon>Rhabditomorpha</taxon>
        <taxon>Rhabditoidea</taxon>
        <taxon>Rhabditidae</taxon>
        <taxon>Peloderinae</taxon>
        <taxon>Caenorhabditis</taxon>
    </lineage>
</organism>
<gene>
    <name evidence="1" type="ORF">CAEBREN_24490</name>
</gene>
<proteinExistence type="predicted"/>
<dbReference type="Proteomes" id="UP000008068">
    <property type="component" value="Unassembled WGS sequence"/>
</dbReference>
<dbReference type="EMBL" id="GL379802">
    <property type="protein sequence ID" value="EGT37355.1"/>
    <property type="molecule type" value="Genomic_DNA"/>
</dbReference>